<evidence type="ECO:0000313" key="1">
    <source>
        <dbReference type="EMBL" id="KAK2092927.1"/>
    </source>
</evidence>
<gene>
    <name evidence="1" type="ORF">P7K49_029456</name>
</gene>
<sequence>MGRCTEPGLASSNPAYLSSVPAIHQAHLHITGVEGTLTLLLTPLSRGQGTFRKAPRAAHVEDCQPCHCRAFCGKAGLAEPQGLCHPGHHCRPGSNTSSPVSAGLIGPSQGWSQRHHKEKVQHLPPEAHFPVKDRVALRSPKNEITAEQVELQPLNMAHENM</sequence>
<accession>A0ABQ9U787</accession>
<evidence type="ECO:0000313" key="2">
    <source>
        <dbReference type="Proteomes" id="UP001266305"/>
    </source>
</evidence>
<dbReference type="EMBL" id="JASSZA010000015">
    <property type="protein sequence ID" value="KAK2092927.1"/>
    <property type="molecule type" value="Genomic_DNA"/>
</dbReference>
<name>A0ABQ9U787_SAGOE</name>
<dbReference type="Proteomes" id="UP001266305">
    <property type="component" value="Unassembled WGS sequence"/>
</dbReference>
<comment type="caution">
    <text evidence="1">The sequence shown here is derived from an EMBL/GenBank/DDBJ whole genome shotgun (WGS) entry which is preliminary data.</text>
</comment>
<keyword evidence="2" id="KW-1185">Reference proteome</keyword>
<organism evidence="1 2">
    <name type="scientific">Saguinus oedipus</name>
    <name type="common">Cotton-top tamarin</name>
    <name type="synonym">Oedipomidas oedipus</name>
    <dbReference type="NCBI Taxonomy" id="9490"/>
    <lineage>
        <taxon>Eukaryota</taxon>
        <taxon>Metazoa</taxon>
        <taxon>Chordata</taxon>
        <taxon>Craniata</taxon>
        <taxon>Vertebrata</taxon>
        <taxon>Euteleostomi</taxon>
        <taxon>Mammalia</taxon>
        <taxon>Eutheria</taxon>
        <taxon>Euarchontoglires</taxon>
        <taxon>Primates</taxon>
        <taxon>Haplorrhini</taxon>
        <taxon>Platyrrhini</taxon>
        <taxon>Cebidae</taxon>
        <taxon>Callitrichinae</taxon>
        <taxon>Saguinus</taxon>
    </lineage>
</organism>
<protein>
    <submittedName>
        <fullName evidence="1">Uncharacterized protein</fullName>
    </submittedName>
</protein>
<proteinExistence type="predicted"/>
<reference evidence="1 2" key="1">
    <citation type="submission" date="2023-05" db="EMBL/GenBank/DDBJ databases">
        <title>B98-5 Cell Line De Novo Hybrid Assembly: An Optical Mapping Approach.</title>
        <authorList>
            <person name="Kananen K."/>
            <person name="Auerbach J.A."/>
            <person name="Kautto E."/>
            <person name="Blachly J.S."/>
        </authorList>
    </citation>
    <scope>NUCLEOTIDE SEQUENCE [LARGE SCALE GENOMIC DNA]</scope>
    <source>
        <strain evidence="1">B95-8</strain>
        <tissue evidence="1">Cell line</tissue>
    </source>
</reference>